<gene>
    <name evidence="5" type="ORF">GCM10023321_05630</name>
</gene>
<dbReference type="SUPFAM" id="SSF50891">
    <property type="entry name" value="Cyclophilin-like"/>
    <property type="match status" value="1"/>
</dbReference>
<dbReference type="PANTHER" id="PTHR43309">
    <property type="entry name" value="5-OXOPROLINASE SUBUNIT C"/>
    <property type="match status" value="1"/>
</dbReference>
<evidence type="ECO:0000256" key="1">
    <source>
        <dbReference type="ARBA" id="ARBA00022741"/>
    </source>
</evidence>
<sequence>MPIEVRKPGLFSTVQDRGRIGGYHLGMPPSGVMDRYAYEVGAMLVGNAGGEAGLECTYLGPELVFTEPTVLAVTGADMPAKINGEPVDGWTAHAVRSGDVLSFDYLRAGARAYLSVAGGIEVPTVLGSRATYTLIGMGGLDGRQLRAGDELKLGASKASRPGSSVPEELRTRHPAQVELRVVVGLSSYRVVPDSLAAFFTTDWRVTPDANRVGYRYRGGSIDFEPRTPPAGAGSDPANVVDIGYPIGSIQVPGGAEPIALLNDAVTGGGYATIATIISADLGRAGQSKTNDVTRFVQVTLDEALEARHEQTARIARVREALGS</sequence>
<dbReference type="NCBIfam" id="TIGR00724">
    <property type="entry name" value="urea_amlyse_rel"/>
    <property type="match status" value="1"/>
</dbReference>
<dbReference type="Proteomes" id="UP001428817">
    <property type="component" value="Unassembled WGS sequence"/>
</dbReference>
<feature type="domain" description="Carboxyltransferase" evidence="4">
    <location>
        <begin position="24"/>
        <end position="313"/>
    </location>
</feature>
<evidence type="ECO:0000313" key="6">
    <source>
        <dbReference type="Proteomes" id="UP001428817"/>
    </source>
</evidence>
<evidence type="ECO:0000256" key="3">
    <source>
        <dbReference type="ARBA" id="ARBA00022840"/>
    </source>
</evidence>
<dbReference type="SMART" id="SM00797">
    <property type="entry name" value="AHS2"/>
    <property type="match status" value="1"/>
</dbReference>
<accession>A0ABP9PGT1</accession>
<comment type="caution">
    <text evidence="5">The sequence shown here is derived from an EMBL/GenBank/DDBJ whole genome shotgun (WGS) entry which is preliminary data.</text>
</comment>
<keyword evidence="3" id="KW-0067">ATP-binding</keyword>
<organism evidence="5 6">
    <name type="scientific">Pseudonocardia eucalypti</name>
    <dbReference type="NCBI Taxonomy" id="648755"/>
    <lineage>
        <taxon>Bacteria</taxon>
        <taxon>Bacillati</taxon>
        <taxon>Actinomycetota</taxon>
        <taxon>Actinomycetes</taxon>
        <taxon>Pseudonocardiales</taxon>
        <taxon>Pseudonocardiaceae</taxon>
        <taxon>Pseudonocardia</taxon>
    </lineage>
</organism>
<evidence type="ECO:0000259" key="4">
    <source>
        <dbReference type="SMART" id="SM00797"/>
    </source>
</evidence>
<reference evidence="6" key="1">
    <citation type="journal article" date="2019" name="Int. J. Syst. Evol. Microbiol.">
        <title>The Global Catalogue of Microorganisms (GCM) 10K type strain sequencing project: providing services to taxonomists for standard genome sequencing and annotation.</title>
        <authorList>
            <consortium name="The Broad Institute Genomics Platform"/>
            <consortium name="The Broad Institute Genome Sequencing Center for Infectious Disease"/>
            <person name="Wu L."/>
            <person name="Ma J."/>
        </authorList>
    </citation>
    <scope>NUCLEOTIDE SEQUENCE [LARGE SCALE GENOMIC DNA]</scope>
    <source>
        <strain evidence="6">JCM 18303</strain>
    </source>
</reference>
<dbReference type="RefSeq" id="WP_185058801.1">
    <property type="nucleotide sequence ID" value="NZ_BAABJP010000001.1"/>
</dbReference>
<evidence type="ECO:0000313" key="5">
    <source>
        <dbReference type="EMBL" id="GAA5146330.1"/>
    </source>
</evidence>
<protein>
    <submittedName>
        <fullName evidence="5">Biotin-dependent carboxyltransferase family protein</fullName>
    </submittedName>
</protein>
<keyword evidence="1" id="KW-0547">Nucleotide-binding</keyword>
<dbReference type="InterPro" id="IPR052708">
    <property type="entry name" value="PxpC"/>
</dbReference>
<keyword evidence="6" id="KW-1185">Reference proteome</keyword>
<dbReference type="PANTHER" id="PTHR43309:SF3">
    <property type="entry name" value="5-OXOPROLINASE SUBUNIT C"/>
    <property type="match status" value="1"/>
</dbReference>
<dbReference type="EMBL" id="BAABJP010000001">
    <property type="protein sequence ID" value="GAA5146330.1"/>
    <property type="molecule type" value="Genomic_DNA"/>
</dbReference>
<evidence type="ECO:0000256" key="2">
    <source>
        <dbReference type="ARBA" id="ARBA00022801"/>
    </source>
</evidence>
<dbReference type="Pfam" id="PF02626">
    <property type="entry name" value="CT_A_B"/>
    <property type="match status" value="1"/>
</dbReference>
<dbReference type="InterPro" id="IPR003778">
    <property type="entry name" value="CT_A_B"/>
</dbReference>
<dbReference type="InterPro" id="IPR029000">
    <property type="entry name" value="Cyclophilin-like_dom_sf"/>
</dbReference>
<proteinExistence type="predicted"/>
<name>A0ABP9PGT1_9PSEU</name>
<keyword evidence="2" id="KW-0378">Hydrolase</keyword>
<dbReference type="Gene3D" id="2.40.100.10">
    <property type="entry name" value="Cyclophilin-like"/>
    <property type="match status" value="1"/>
</dbReference>